<evidence type="ECO:0000313" key="1">
    <source>
        <dbReference type="EMBL" id="KAJ1680001.1"/>
    </source>
</evidence>
<keyword evidence="2" id="KW-1185">Reference proteome</keyword>
<dbReference type="Proteomes" id="UP001145114">
    <property type="component" value="Unassembled WGS sequence"/>
</dbReference>
<comment type="caution">
    <text evidence="1">The sequence shown here is derived from an EMBL/GenBank/DDBJ whole genome shotgun (WGS) entry which is preliminary data.</text>
</comment>
<name>A0ACC1HUJ8_9FUNG</name>
<dbReference type="EMBL" id="JAMZIH010000081">
    <property type="protein sequence ID" value="KAJ1680001.1"/>
    <property type="molecule type" value="Genomic_DNA"/>
</dbReference>
<reference evidence="1" key="1">
    <citation type="submission" date="2022-06" db="EMBL/GenBank/DDBJ databases">
        <title>Phylogenomic reconstructions and comparative analyses of Kickxellomycotina fungi.</title>
        <authorList>
            <person name="Reynolds N.K."/>
            <person name="Stajich J.E."/>
            <person name="Barry K."/>
            <person name="Grigoriev I.V."/>
            <person name="Crous P."/>
            <person name="Smith M.E."/>
        </authorList>
    </citation>
    <scope>NUCLEOTIDE SEQUENCE</scope>
    <source>
        <strain evidence="1">RSA 2271</strain>
    </source>
</reference>
<evidence type="ECO:0000313" key="2">
    <source>
        <dbReference type="Proteomes" id="UP001145114"/>
    </source>
</evidence>
<gene>
    <name evidence="1" type="primary">MIA40</name>
    <name evidence="1" type="ORF">EV182_000888</name>
</gene>
<accession>A0ACC1HUJ8</accession>
<protein>
    <submittedName>
        <fullName evidence="1">Oxidoreductase</fullName>
    </submittedName>
</protein>
<sequence length="326" mass="34493">MSSTASASRSESSAARASQSHEEQQPTHTVPATEGISSSPEDTSSASKEEERVSEAFDPKTGEINWDCPCLGGMAYGTCGEEFKAAFSCFVYSEAEPKGMDCVEKFKAMQDCFRAHPEEYTDELQIDDEEDDGEGEEDKGNNGTREQADGYDTEEEGFVEERTSSSSARWEDLLKDIFVDLFGALLAGGKAFGLGGVTVGGATVVESVVVDDGGESERDLGKIDGEETDSASVAFRLAASSNARRSTSDEIGGGEYGDGWGRAEHGGSVLLPPPSRLRSITSCELSLSGVEQQGMVVTDSESLASEGSDSVEEDAVKREAGVSSLN</sequence>
<organism evidence="1 2">
    <name type="scientific">Spiromyces aspiralis</name>
    <dbReference type="NCBI Taxonomy" id="68401"/>
    <lineage>
        <taxon>Eukaryota</taxon>
        <taxon>Fungi</taxon>
        <taxon>Fungi incertae sedis</taxon>
        <taxon>Zoopagomycota</taxon>
        <taxon>Kickxellomycotina</taxon>
        <taxon>Kickxellomycetes</taxon>
        <taxon>Kickxellales</taxon>
        <taxon>Kickxellaceae</taxon>
        <taxon>Spiromyces</taxon>
    </lineage>
</organism>
<proteinExistence type="predicted"/>